<sequence>METETETETETNNSVNIQLIIATAFLGLLILFLVYFVFRWITKTVKFFVGALGAICILLSLFLPFFVSDGITHSPGSDVLLFAVDNTLGTDTLKTLSRSSTCLYKLKDSKFSSALKDFSKCFKTLHSDIENVEFKKTGIKERFSNLDKMYKLNYYSFLVSGLGVSFFGALIFLIARKFGALFQLLGFVSIIFFVVNNLGHFIPTYGFLCFVFGFVYSLYVAFR</sequence>
<dbReference type="AlphaFoldDB" id="A0AAV8ABZ6"/>
<feature type="transmembrane region" description="Helical" evidence="1">
    <location>
        <begin position="45"/>
        <end position="67"/>
    </location>
</feature>
<dbReference type="EMBL" id="JANTQA010000012">
    <property type="protein sequence ID" value="KAJ3450242.1"/>
    <property type="molecule type" value="Genomic_DNA"/>
</dbReference>
<keyword evidence="1" id="KW-1133">Transmembrane helix</keyword>
<name>A0AAV8ABZ6_9EUKA</name>
<keyword evidence="1" id="KW-0812">Transmembrane</keyword>
<organism evidence="2 3">
    <name type="scientific">Anaeramoeba flamelloides</name>
    <dbReference type="NCBI Taxonomy" id="1746091"/>
    <lineage>
        <taxon>Eukaryota</taxon>
        <taxon>Metamonada</taxon>
        <taxon>Anaeramoebidae</taxon>
        <taxon>Anaeramoeba</taxon>
    </lineage>
</organism>
<feature type="transmembrane region" description="Helical" evidence="1">
    <location>
        <begin position="181"/>
        <end position="199"/>
    </location>
</feature>
<reference evidence="2" key="1">
    <citation type="submission" date="2022-08" db="EMBL/GenBank/DDBJ databases">
        <title>Novel sulphate-reducing endosymbionts in the free-living metamonad Anaeramoeba.</title>
        <authorList>
            <person name="Jerlstrom-Hultqvist J."/>
            <person name="Cepicka I."/>
            <person name="Gallot-Lavallee L."/>
            <person name="Salas-Leiva D."/>
            <person name="Curtis B.A."/>
            <person name="Zahonova K."/>
            <person name="Pipaliya S."/>
            <person name="Dacks J."/>
            <person name="Roger A.J."/>
        </authorList>
    </citation>
    <scope>NUCLEOTIDE SEQUENCE</scope>
    <source>
        <strain evidence="2">Busselton2</strain>
    </source>
</reference>
<feature type="transmembrane region" description="Helical" evidence="1">
    <location>
        <begin position="17"/>
        <end position="38"/>
    </location>
</feature>
<feature type="transmembrane region" description="Helical" evidence="1">
    <location>
        <begin position="205"/>
        <end position="222"/>
    </location>
</feature>
<accession>A0AAV8ABZ6</accession>
<feature type="transmembrane region" description="Helical" evidence="1">
    <location>
        <begin position="154"/>
        <end position="174"/>
    </location>
</feature>
<gene>
    <name evidence="2" type="ORF">M0812_06411</name>
</gene>
<evidence type="ECO:0000313" key="2">
    <source>
        <dbReference type="EMBL" id="KAJ3450242.1"/>
    </source>
</evidence>
<evidence type="ECO:0000313" key="3">
    <source>
        <dbReference type="Proteomes" id="UP001146793"/>
    </source>
</evidence>
<proteinExistence type="predicted"/>
<comment type="caution">
    <text evidence="2">The sequence shown here is derived from an EMBL/GenBank/DDBJ whole genome shotgun (WGS) entry which is preliminary data.</text>
</comment>
<evidence type="ECO:0000256" key="1">
    <source>
        <dbReference type="SAM" id="Phobius"/>
    </source>
</evidence>
<protein>
    <submittedName>
        <fullName evidence="2">Uncharacterized protein</fullName>
    </submittedName>
</protein>
<keyword evidence="1" id="KW-0472">Membrane</keyword>
<dbReference type="Proteomes" id="UP001146793">
    <property type="component" value="Unassembled WGS sequence"/>
</dbReference>